<keyword evidence="1" id="KW-0472">Membrane</keyword>
<accession>A0A433TDX0</accession>
<evidence type="ECO:0000313" key="2">
    <source>
        <dbReference type="EMBL" id="RUS79791.1"/>
    </source>
</evidence>
<evidence type="ECO:0000313" key="3">
    <source>
        <dbReference type="Proteomes" id="UP000271974"/>
    </source>
</evidence>
<dbReference type="Proteomes" id="UP000271974">
    <property type="component" value="Unassembled WGS sequence"/>
</dbReference>
<dbReference type="AlphaFoldDB" id="A0A433TDX0"/>
<proteinExistence type="predicted"/>
<organism evidence="2 3">
    <name type="scientific">Elysia chlorotica</name>
    <name type="common">Eastern emerald elysia</name>
    <name type="synonym">Sea slug</name>
    <dbReference type="NCBI Taxonomy" id="188477"/>
    <lineage>
        <taxon>Eukaryota</taxon>
        <taxon>Metazoa</taxon>
        <taxon>Spiralia</taxon>
        <taxon>Lophotrochozoa</taxon>
        <taxon>Mollusca</taxon>
        <taxon>Gastropoda</taxon>
        <taxon>Heterobranchia</taxon>
        <taxon>Euthyneura</taxon>
        <taxon>Panpulmonata</taxon>
        <taxon>Sacoglossa</taxon>
        <taxon>Placobranchoidea</taxon>
        <taxon>Plakobranchidae</taxon>
        <taxon>Elysia</taxon>
    </lineage>
</organism>
<keyword evidence="1" id="KW-1133">Transmembrane helix</keyword>
<reference evidence="2 3" key="1">
    <citation type="submission" date="2019-01" db="EMBL/GenBank/DDBJ databases">
        <title>A draft genome assembly of the solar-powered sea slug Elysia chlorotica.</title>
        <authorList>
            <person name="Cai H."/>
            <person name="Li Q."/>
            <person name="Fang X."/>
            <person name="Li J."/>
            <person name="Curtis N.E."/>
            <person name="Altenburger A."/>
            <person name="Shibata T."/>
            <person name="Feng M."/>
            <person name="Maeda T."/>
            <person name="Schwartz J.A."/>
            <person name="Shigenobu S."/>
            <person name="Lundholm N."/>
            <person name="Nishiyama T."/>
            <person name="Yang H."/>
            <person name="Hasebe M."/>
            <person name="Li S."/>
            <person name="Pierce S.K."/>
            <person name="Wang J."/>
        </authorList>
    </citation>
    <scope>NUCLEOTIDE SEQUENCE [LARGE SCALE GENOMIC DNA]</scope>
    <source>
        <strain evidence="2">EC2010</strain>
        <tissue evidence="2">Whole organism of an adult</tissue>
    </source>
</reference>
<protein>
    <submittedName>
        <fullName evidence="2">Uncharacterized protein</fullName>
    </submittedName>
</protein>
<feature type="transmembrane region" description="Helical" evidence="1">
    <location>
        <begin position="29"/>
        <end position="50"/>
    </location>
</feature>
<name>A0A433TDX0_ELYCH</name>
<evidence type="ECO:0000256" key="1">
    <source>
        <dbReference type="SAM" id="Phobius"/>
    </source>
</evidence>
<keyword evidence="1" id="KW-0812">Transmembrane</keyword>
<keyword evidence="3" id="KW-1185">Reference proteome</keyword>
<comment type="caution">
    <text evidence="2">The sequence shown here is derived from an EMBL/GenBank/DDBJ whole genome shotgun (WGS) entry which is preliminary data.</text>
</comment>
<sequence length="302" mass="33222">MHVQGRPLSRVQHRKWPSITRPARVAPRLVFPFFLPGFCFMASVLSLLPLSCEMSSGTSGFAMVTSADPSLRGLLDARTGVNYHRKISIARHWPPGRPDFYVRTLAWSSQGRPVIYLFICPLTASDPWPGRRHALSGQCGTERRPVGVRRPPGRTTLPLFYSGFTHWTMRRVVIDLGLSTVKVVRRPRQFAVVAADVIVVDNGYHRAGTLYSGQPVEMWIGALARHPETLAWEGSSCRSRVSQLFVLPQLVCAGPPGCSAPDLSPTISALPQGPTARSRDAAHEERTAAAITQAKITGQCYC</sequence>
<dbReference type="EMBL" id="RQTK01000427">
    <property type="protein sequence ID" value="RUS79791.1"/>
    <property type="molecule type" value="Genomic_DNA"/>
</dbReference>
<gene>
    <name evidence="2" type="ORF">EGW08_012438</name>
</gene>